<dbReference type="InterPro" id="IPR050807">
    <property type="entry name" value="TransReg_Diox_bact_type"/>
</dbReference>
<reference evidence="4" key="1">
    <citation type="journal article" date="2019" name="Int. J. Syst. Evol. Microbiol.">
        <title>The Global Catalogue of Microorganisms (GCM) 10K type strain sequencing project: providing services to taxonomists for standard genome sequencing and annotation.</title>
        <authorList>
            <consortium name="The Broad Institute Genomics Platform"/>
            <consortium name="The Broad Institute Genome Sequencing Center for Infectious Disease"/>
            <person name="Wu L."/>
            <person name="Ma J."/>
        </authorList>
    </citation>
    <scope>NUCLEOTIDE SEQUENCE [LARGE SCALE GENOMIC DNA]</scope>
    <source>
        <strain evidence="4">JCM 18302</strain>
    </source>
</reference>
<dbReference type="CDD" id="cd00093">
    <property type="entry name" value="HTH_XRE"/>
    <property type="match status" value="1"/>
</dbReference>
<accession>A0ABP9NT63</accession>
<gene>
    <name evidence="3" type="ORF">GCM10023320_60210</name>
</gene>
<dbReference type="SUPFAM" id="SSF51182">
    <property type="entry name" value="RmlC-like cupins"/>
    <property type="match status" value="1"/>
</dbReference>
<dbReference type="InterPro" id="IPR010982">
    <property type="entry name" value="Lambda_DNA-bd_dom_sf"/>
</dbReference>
<evidence type="ECO:0000256" key="1">
    <source>
        <dbReference type="ARBA" id="ARBA00023125"/>
    </source>
</evidence>
<keyword evidence="4" id="KW-1185">Reference proteome</keyword>
<evidence type="ECO:0000313" key="3">
    <source>
        <dbReference type="EMBL" id="GAA5133664.1"/>
    </source>
</evidence>
<evidence type="ECO:0000259" key="2">
    <source>
        <dbReference type="PROSITE" id="PS50943"/>
    </source>
</evidence>
<dbReference type="SMART" id="SM00530">
    <property type="entry name" value="HTH_XRE"/>
    <property type="match status" value="1"/>
</dbReference>
<dbReference type="InterPro" id="IPR014710">
    <property type="entry name" value="RmlC-like_jellyroll"/>
</dbReference>
<dbReference type="InterPro" id="IPR001387">
    <property type="entry name" value="Cro/C1-type_HTH"/>
</dbReference>
<keyword evidence="1" id="KW-0238">DNA-binding</keyword>
<dbReference type="RefSeq" id="WP_345609570.1">
    <property type="nucleotide sequence ID" value="NZ_BAABJO010000027.1"/>
</dbReference>
<dbReference type="EMBL" id="BAABJO010000027">
    <property type="protein sequence ID" value="GAA5133664.1"/>
    <property type="molecule type" value="Genomic_DNA"/>
</dbReference>
<dbReference type="PROSITE" id="PS50943">
    <property type="entry name" value="HTH_CROC1"/>
    <property type="match status" value="1"/>
</dbReference>
<name>A0ABP9NT63_9PSEU</name>
<dbReference type="Pfam" id="PF01381">
    <property type="entry name" value="HTH_3"/>
    <property type="match status" value="1"/>
</dbReference>
<dbReference type="Proteomes" id="UP001500804">
    <property type="component" value="Unassembled WGS sequence"/>
</dbReference>
<comment type="caution">
    <text evidence="3">The sequence shown here is derived from an EMBL/GenBank/DDBJ whole genome shotgun (WGS) entry which is preliminary data.</text>
</comment>
<dbReference type="InterPro" id="IPR013096">
    <property type="entry name" value="Cupin_2"/>
</dbReference>
<dbReference type="CDD" id="cd02209">
    <property type="entry name" value="cupin_XRE_C"/>
    <property type="match status" value="1"/>
</dbReference>
<sequence length="206" mass="22122">MEAEVGARLRAERLRQGLSLRALAQRVGVSASMLSQVEIGRSRASVATLYAVVEELGLSMDALFAREGAAQRAPERTSVEAGPPDVVRGAPVVRSAERARIELDTGVVWERLAHLDPGELEFLEATYPAGGASGEAGRFSQHSGLDCCYVLAGRLTLHLGFETYELGVGDTAAFDATRPHKLENSGAEDCRALWFIVHRDRPAGGH</sequence>
<dbReference type="Gene3D" id="1.10.260.40">
    <property type="entry name" value="lambda repressor-like DNA-binding domains"/>
    <property type="match status" value="1"/>
</dbReference>
<organism evidence="3 4">
    <name type="scientific">Pseudonocardia adelaidensis</name>
    <dbReference type="NCBI Taxonomy" id="648754"/>
    <lineage>
        <taxon>Bacteria</taxon>
        <taxon>Bacillati</taxon>
        <taxon>Actinomycetota</taxon>
        <taxon>Actinomycetes</taxon>
        <taxon>Pseudonocardiales</taxon>
        <taxon>Pseudonocardiaceae</taxon>
        <taxon>Pseudonocardia</taxon>
    </lineage>
</organism>
<feature type="domain" description="HTH cro/C1-type" evidence="2">
    <location>
        <begin position="9"/>
        <end position="63"/>
    </location>
</feature>
<dbReference type="SUPFAM" id="SSF47413">
    <property type="entry name" value="lambda repressor-like DNA-binding domains"/>
    <property type="match status" value="1"/>
</dbReference>
<dbReference type="PANTHER" id="PTHR46797">
    <property type="entry name" value="HTH-TYPE TRANSCRIPTIONAL REGULATOR"/>
    <property type="match status" value="1"/>
</dbReference>
<protein>
    <submittedName>
        <fullName evidence="3">Cupin domain-containing protein</fullName>
    </submittedName>
</protein>
<dbReference type="InterPro" id="IPR011051">
    <property type="entry name" value="RmlC_Cupin_sf"/>
</dbReference>
<dbReference type="Pfam" id="PF07883">
    <property type="entry name" value="Cupin_2"/>
    <property type="match status" value="1"/>
</dbReference>
<dbReference type="PANTHER" id="PTHR46797:SF1">
    <property type="entry name" value="METHYLPHOSPHONATE SYNTHASE"/>
    <property type="match status" value="1"/>
</dbReference>
<proteinExistence type="predicted"/>
<evidence type="ECO:0000313" key="4">
    <source>
        <dbReference type="Proteomes" id="UP001500804"/>
    </source>
</evidence>
<dbReference type="Gene3D" id="2.60.120.10">
    <property type="entry name" value="Jelly Rolls"/>
    <property type="match status" value="1"/>
</dbReference>